<organism evidence="1 2">
    <name type="scientific">Candidatus Bilamarchaeum dharawalense</name>
    <dbReference type="NCBI Taxonomy" id="2885759"/>
    <lineage>
        <taxon>Archaea</taxon>
        <taxon>Candidatus Micrarchaeota</taxon>
        <taxon>Candidatus Micrarchaeia</taxon>
        <taxon>Candidatus Anstonellales</taxon>
        <taxon>Candidatus Bilamarchaeaceae</taxon>
        <taxon>Candidatus Bilamarchaeum</taxon>
    </lineage>
</organism>
<proteinExistence type="predicted"/>
<dbReference type="AlphaFoldDB" id="A0A5E4LT52"/>
<sequence length="123" mass="14120">MVNVNVRCHPDVLFGYTNHHVELIIRAENPKEHAVWMEADISVPEHLSLSPHNSLSKGRVRIGIIGKNEFLEKAVRVYSTTLTHPRMYKCSIIVYSFSRDGVIEHRLEKSVNIRCEVKKEASI</sequence>
<gene>
    <name evidence="1" type="ORF">LFW2832_00226</name>
</gene>
<protein>
    <submittedName>
        <fullName evidence="1">Uncharacterized protein</fullName>
    </submittedName>
</protein>
<name>A0A5E4LT52_9ARCH</name>
<evidence type="ECO:0000313" key="2">
    <source>
        <dbReference type="Proteomes" id="UP000789941"/>
    </source>
</evidence>
<evidence type="ECO:0000313" key="1">
    <source>
        <dbReference type="EMBL" id="VVC03202.1"/>
    </source>
</evidence>
<comment type="caution">
    <text evidence="1">The sequence shown here is derived from an EMBL/GenBank/DDBJ whole genome shotgun (WGS) entry which is preliminary data.</text>
</comment>
<dbReference type="Proteomes" id="UP000789941">
    <property type="component" value="Unassembled WGS sequence"/>
</dbReference>
<dbReference type="EMBL" id="CABMJJ010000007">
    <property type="protein sequence ID" value="VVC03202.1"/>
    <property type="molecule type" value="Genomic_DNA"/>
</dbReference>
<reference evidence="1 2" key="1">
    <citation type="submission" date="2019-08" db="EMBL/GenBank/DDBJ databases">
        <authorList>
            <person name="Vazquez-Campos X."/>
        </authorList>
    </citation>
    <scope>NUCLEOTIDE SEQUENCE [LARGE SCALE GENOMIC DNA]</scope>
    <source>
        <strain evidence="1">LFW-283_2</strain>
    </source>
</reference>
<accession>A0A5E4LT52</accession>